<keyword evidence="8" id="KW-0819">tRNA processing</keyword>
<keyword evidence="13" id="KW-1185">Reference proteome</keyword>
<keyword evidence="10" id="KW-0539">Nucleus</keyword>
<dbReference type="Proteomes" id="UP001608902">
    <property type="component" value="Unassembled WGS sequence"/>
</dbReference>
<feature type="repeat" description="WD" evidence="11">
    <location>
        <begin position="223"/>
        <end position="266"/>
    </location>
</feature>
<keyword evidence="9" id="KW-0677">Repeat</keyword>
<dbReference type="InterPro" id="IPR011047">
    <property type="entry name" value="Quinoprotein_ADH-like_sf"/>
</dbReference>
<proteinExistence type="inferred from homology"/>
<evidence type="ECO:0000256" key="11">
    <source>
        <dbReference type="PROSITE-ProRule" id="PRU00221"/>
    </source>
</evidence>
<dbReference type="SUPFAM" id="SSF50978">
    <property type="entry name" value="WD40 repeat-like"/>
    <property type="match status" value="1"/>
</dbReference>
<sequence>MVKISTTFIAKGCAQRPHSIVWSRRLDVILFASSGDICFAVPKKHEQPSRILSTKFAHPASIITYLQLGAWTEKSTSYENYDLLVSGGADGSIGIWMIHKSIEDCLESSVQQLYYWMDNASPKLPVTCCAAAIDVDSSSSVQLTFVFSSSSPFLCVQWSAVTDQSLVVLNICQLNYGSTLILCTELHRLANGLLLLAVGTSDFNVDLYYESSDHKNFITGLSLHGHQDWITSLAFKEDEGGLFLASAGQDKVVRIWRFDDTQESKTNESGDSVLESRSLSFCMPAAESAQIMKVSLETILSGHEESVNSVSWHPTKDQILTASNDKCVIIWEPTEDGDGIWLEKARMGDVGGQAVGFFGACFSPTGNSILANTYFGGFVMWNRSLDISEADEDIWSLSAAIGGHFCQVCDMTWDPSGSYILSCSKDQTTRCFAPTLEGYYAEIARPQVHGHDLNCIASISTSCFVSGAEEKIFRAFRAPKAFAYSLAYITGYPFEKLFSNSSLENFGAAVPALGLSNKGIEQDDSEEAPQTKQRIDEEVISCQSHPSVLNAKPSEYHLMQNTLWPEVHKLYGHGFEVFSVASNHSGSLIATACKASQSEHAVILIWDTVEWLSRCQLLAHNLTVTQMSFSPNDVFLLSVSRDRTINLFSSSEEDKFCWKKISIPAELTRVHSRIIWTCGWSGDSNFFITGSRDKKIVVWSLVNGVEKLSVVDKSTEPFAVTALDFCPKMVQDNYVLAVGLESGHINIFSWKPGGGFSVLVSLDQSLAHSQVVRRLRFRPIPGKWSAKANANPLVFELASASNDNALKVYRLEF</sequence>
<evidence type="ECO:0000256" key="6">
    <source>
        <dbReference type="ARBA" id="ARBA00022490"/>
    </source>
</evidence>
<dbReference type="InterPro" id="IPR001680">
    <property type="entry name" value="WD40_rpt"/>
</dbReference>
<feature type="repeat" description="WD" evidence="11">
    <location>
        <begin position="300"/>
        <end position="332"/>
    </location>
</feature>
<organism evidence="12 13">
    <name type="scientific">Gnathostoma spinigerum</name>
    <dbReference type="NCBI Taxonomy" id="75299"/>
    <lineage>
        <taxon>Eukaryota</taxon>
        <taxon>Metazoa</taxon>
        <taxon>Ecdysozoa</taxon>
        <taxon>Nematoda</taxon>
        <taxon>Chromadorea</taxon>
        <taxon>Rhabditida</taxon>
        <taxon>Spirurina</taxon>
        <taxon>Gnathostomatomorpha</taxon>
        <taxon>Gnathostomatoidea</taxon>
        <taxon>Gnathostomatidae</taxon>
        <taxon>Gnathostoma</taxon>
    </lineage>
</organism>
<evidence type="ECO:0000256" key="8">
    <source>
        <dbReference type="ARBA" id="ARBA00022694"/>
    </source>
</evidence>
<dbReference type="PANTHER" id="PTHR44111:SF1">
    <property type="entry name" value="ELONGATOR COMPLEX PROTEIN 2"/>
    <property type="match status" value="1"/>
</dbReference>
<dbReference type="InterPro" id="IPR036322">
    <property type="entry name" value="WD40_repeat_dom_sf"/>
</dbReference>
<dbReference type="InterPro" id="IPR037289">
    <property type="entry name" value="Elp2"/>
</dbReference>
<dbReference type="GO" id="GO:0005737">
    <property type="term" value="C:cytoplasm"/>
    <property type="evidence" value="ECO:0007669"/>
    <property type="project" value="UniProtKB-SubCell"/>
</dbReference>
<dbReference type="PROSITE" id="PS50082">
    <property type="entry name" value="WD_REPEATS_2"/>
    <property type="match status" value="4"/>
</dbReference>
<evidence type="ECO:0000256" key="4">
    <source>
        <dbReference type="ARBA" id="ARBA00005881"/>
    </source>
</evidence>
<evidence type="ECO:0000313" key="12">
    <source>
        <dbReference type="EMBL" id="MFH4974324.1"/>
    </source>
</evidence>
<keyword evidence="6" id="KW-0963">Cytoplasm</keyword>
<evidence type="ECO:0000313" key="13">
    <source>
        <dbReference type="Proteomes" id="UP001608902"/>
    </source>
</evidence>
<dbReference type="GO" id="GO:0008033">
    <property type="term" value="P:tRNA processing"/>
    <property type="evidence" value="ECO:0007669"/>
    <property type="project" value="UniProtKB-KW"/>
</dbReference>
<dbReference type="PANTHER" id="PTHR44111">
    <property type="entry name" value="ELONGATOR COMPLEX PROTEIN 2"/>
    <property type="match status" value="1"/>
</dbReference>
<reference evidence="12 13" key="1">
    <citation type="submission" date="2024-08" db="EMBL/GenBank/DDBJ databases">
        <title>Gnathostoma spinigerum genome.</title>
        <authorList>
            <person name="Gonzalez-Bertolin B."/>
            <person name="Monzon S."/>
            <person name="Zaballos A."/>
            <person name="Jimenez P."/>
            <person name="Dekumyoy P."/>
            <person name="Varona S."/>
            <person name="Cuesta I."/>
            <person name="Sumanam S."/>
            <person name="Adisakwattana P."/>
            <person name="Gasser R.B."/>
            <person name="Hernandez-Gonzalez A."/>
            <person name="Young N.D."/>
            <person name="Perteguer M.J."/>
        </authorList>
    </citation>
    <scope>NUCLEOTIDE SEQUENCE [LARGE SCALE GENOMIC DNA]</scope>
    <source>
        <strain evidence="12">AL3</strain>
        <tissue evidence="12">Liver</tissue>
    </source>
</reference>
<evidence type="ECO:0000256" key="3">
    <source>
        <dbReference type="ARBA" id="ARBA00005043"/>
    </source>
</evidence>
<comment type="pathway">
    <text evidence="3">tRNA modification; 5-methoxycarbonylmethyl-2-thiouridine-tRNA biosynthesis.</text>
</comment>
<gene>
    <name evidence="12" type="ORF">AB6A40_001033</name>
</gene>
<feature type="repeat" description="WD" evidence="11">
    <location>
        <begin position="617"/>
        <end position="649"/>
    </location>
</feature>
<dbReference type="Pfam" id="PF00400">
    <property type="entry name" value="WD40"/>
    <property type="match status" value="6"/>
</dbReference>
<dbReference type="FunFam" id="2.130.10.10:FF:000400">
    <property type="entry name" value="Elongator acetyltransferase complex subunit 2"/>
    <property type="match status" value="1"/>
</dbReference>
<feature type="repeat" description="WD" evidence="11">
    <location>
        <begin position="668"/>
        <end position="709"/>
    </location>
</feature>
<evidence type="ECO:0000256" key="9">
    <source>
        <dbReference type="ARBA" id="ARBA00022737"/>
    </source>
</evidence>
<evidence type="ECO:0000256" key="10">
    <source>
        <dbReference type="ARBA" id="ARBA00023242"/>
    </source>
</evidence>
<dbReference type="EMBL" id="JBGFUD010000345">
    <property type="protein sequence ID" value="MFH4974324.1"/>
    <property type="molecule type" value="Genomic_DNA"/>
</dbReference>
<dbReference type="GO" id="GO:0005634">
    <property type="term" value="C:nucleus"/>
    <property type="evidence" value="ECO:0007669"/>
    <property type="project" value="UniProtKB-SubCell"/>
</dbReference>
<evidence type="ECO:0000256" key="1">
    <source>
        <dbReference type="ARBA" id="ARBA00004123"/>
    </source>
</evidence>
<evidence type="ECO:0000256" key="5">
    <source>
        <dbReference type="ARBA" id="ARBA00020267"/>
    </source>
</evidence>
<evidence type="ECO:0000256" key="7">
    <source>
        <dbReference type="ARBA" id="ARBA00022574"/>
    </source>
</evidence>
<dbReference type="PROSITE" id="PS50294">
    <property type="entry name" value="WD_REPEATS_REGION"/>
    <property type="match status" value="3"/>
</dbReference>
<accession>A0ABD6E397</accession>
<protein>
    <recommendedName>
        <fullName evidence="5">Elongator complex protein 2</fullName>
    </recommendedName>
</protein>
<comment type="subcellular location">
    <subcellularLocation>
        <location evidence="2">Cytoplasm</location>
    </subcellularLocation>
    <subcellularLocation>
        <location evidence="1">Nucleus</location>
    </subcellularLocation>
</comment>
<keyword evidence="7 11" id="KW-0853">WD repeat</keyword>
<dbReference type="SUPFAM" id="SSF50998">
    <property type="entry name" value="Quinoprotein alcohol dehydrogenase-like"/>
    <property type="match status" value="1"/>
</dbReference>
<comment type="similarity">
    <text evidence="4">Belongs to the WD repeat ELP2 family.</text>
</comment>
<evidence type="ECO:0000256" key="2">
    <source>
        <dbReference type="ARBA" id="ARBA00004496"/>
    </source>
</evidence>
<comment type="caution">
    <text evidence="12">The sequence shown here is derived from an EMBL/GenBank/DDBJ whole genome shotgun (WGS) entry which is preliminary data.</text>
</comment>
<dbReference type="InterPro" id="IPR015943">
    <property type="entry name" value="WD40/YVTN_repeat-like_dom_sf"/>
</dbReference>
<name>A0ABD6E397_9BILA</name>
<dbReference type="SMART" id="SM00320">
    <property type="entry name" value="WD40"/>
    <property type="match status" value="9"/>
</dbReference>
<dbReference type="Gene3D" id="2.130.10.10">
    <property type="entry name" value="YVTN repeat-like/Quinoprotein amine dehydrogenase"/>
    <property type="match status" value="5"/>
</dbReference>
<dbReference type="AlphaFoldDB" id="A0ABD6E397"/>